<dbReference type="Proteomes" id="UP000639772">
    <property type="component" value="Unassembled WGS sequence"/>
</dbReference>
<evidence type="ECO:0000256" key="1">
    <source>
        <dbReference type="SAM" id="Phobius"/>
    </source>
</evidence>
<proteinExistence type="predicted"/>
<reference evidence="4 5" key="1">
    <citation type="journal article" date="2020" name="Nat. Food">
        <title>A phased Vanilla planifolia genome enables genetic improvement of flavour and production.</title>
        <authorList>
            <person name="Hasing T."/>
            <person name="Tang H."/>
            <person name="Brym M."/>
            <person name="Khazi F."/>
            <person name="Huang T."/>
            <person name="Chambers A.H."/>
        </authorList>
    </citation>
    <scope>NUCLEOTIDE SEQUENCE [LARGE SCALE GENOMIC DNA]</scope>
    <source>
        <tissue evidence="2">Leaf</tissue>
    </source>
</reference>
<dbReference type="Proteomes" id="UP000636800">
    <property type="component" value="Unassembled WGS sequence"/>
</dbReference>
<accession>A0A835U644</accession>
<keyword evidence="1" id="KW-1133">Transmembrane helix</keyword>
<dbReference type="EMBL" id="JADCNL010000193">
    <property type="protein sequence ID" value="KAG0449368.1"/>
    <property type="molecule type" value="Genomic_DNA"/>
</dbReference>
<evidence type="ECO:0000313" key="2">
    <source>
        <dbReference type="EMBL" id="KAG0449290.1"/>
    </source>
</evidence>
<sequence length="166" mass="18971">MDIIFFLFFDIFIYLYNNSFDISYLYSTFVIGSSFSFFLSLHFFLPPFFSSFLPSSLLPFLPFFIPSSLLSFLPSFFLISLSFFLFYLSPSLSHSFFLASSILLSLLFFNLSFIHSCFFLSFHSSLLPSCVLTSFPSSLVSFLCLLSCHLSSLSSFFPPSFPLVIP</sequence>
<dbReference type="AlphaFoldDB" id="A0A835U644"/>
<gene>
    <name evidence="2" type="ORF">HPP92_027407</name>
    <name evidence="3" type="ORF">HPP92_027408</name>
</gene>
<name>A0A835U644_VANPL</name>
<keyword evidence="1" id="KW-0812">Transmembrane</keyword>
<organism evidence="2 5">
    <name type="scientific">Vanilla planifolia</name>
    <name type="common">Vanilla</name>
    <dbReference type="NCBI Taxonomy" id="51239"/>
    <lineage>
        <taxon>Eukaryota</taxon>
        <taxon>Viridiplantae</taxon>
        <taxon>Streptophyta</taxon>
        <taxon>Embryophyta</taxon>
        <taxon>Tracheophyta</taxon>
        <taxon>Spermatophyta</taxon>
        <taxon>Magnoliopsida</taxon>
        <taxon>Liliopsida</taxon>
        <taxon>Asparagales</taxon>
        <taxon>Orchidaceae</taxon>
        <taxon>Vanilloideae</taxon>
        <taxon>Vanilleae</taxon>
        <taxon>Vanilla</taxon>
    </lineage>
</organism>
<feature type="transmembrane region" description="Helical" evidence="1">
    <location>
        <begin position="95"/>
        <end position="114"/>
    </location>
</feature>
<evidence type="ECO:0000313" key="5">
    <source>
        <dbReference type="Proteomes" id="UP000639772"/>
    </source>
</evidence>
<comment type="caution">
    <text evidence="2">The sequence shown here is derived from an EMBL/GenBank/DDBJ whole genome shotgun (WGS) entry which is preliminary data.</text>
</comment>
<evidence type="ECO:0000313" key="3">
    <source>
        <dbReference type="EMBL" id="KAG0449368.1"/>
    </source>
</evidence>
<feature type="transmembrane region" description="Helical" evidence="1">
    <location>
        <begin position="65"/>
        <end position="88"/>
    </location>
</feature>
<protein>
    <submittedName>
        <fullName evidence="2">Uncharacterized protein</fullName>
    </submittedName>
</protein>
<feature type="transmembrane region" description="Helical" evidence="1">
    <location>
        <begin position="126"/>
        <end position="146"/>
    </location>
</feature>
<evidence type="ECO:0000313" key="4">
    <source>
        <dbReference type="Proteomes" id="UP000636800"/>
    </source>
</evidence>
<feature type="transmembrane region" description="Helical" evidence="1">
    <location>
        <begin position="24"/>
        <end position="45"/>
    </location>
</feature>
<dbReference type="EMBL" id="JADCNM010000194">
    <property type="protein sequence ID" value="KAG0449290.1"/>
    <property type="molecule type" value="Genomic_DNA"/>
</dbReference>
<keyword evidence="4" id="KW-1185">Reference proteome</keyword>
<keyword evidence="1" id="KW-0472">Membrane</keyword>